<proteinExistence type="predicted"/>
<name>A0A9P9YLF8_9MUSC</name>
<comment type="caution">
    <text evidence="1">The sequence shown here is derived from an EMBL/GenBank/DDBJ whole genome shotgun (WGS) entry which is preliminary data.</text>
</comment>
<feature type="non-terminal residue" evidence="1">
    <location>
        <position position="54"/>
    </location>
</feature>
<sequence>MKISADMCMCIYAPISASFCHRDVHSSRIVRTVTHRSINLPEQRIPYLYLKMIL</sequence>
<organism evidence="1 2">
    <name type="scientific">Drosophila gunungcola</name>
    <name type="common">fruit fly</name>
    <dbReference type="NCBI Taxonomy" id="103775"/>
    <lineage>
        <taxon>Eukaryota</taxon>
        <taxon>Metazoa</taxon>
        <taxon>Ecdysozoa</taxon>
        <taxon>Arthropoda</taxon>
        <taxon>Hexapoda</taxon>
        <taxon>Insecta</taxon>
        <taxon>Pterygota</taxon>
        <taxon>Neoptera</taxon>
        <taxon>Endopterygota</taxon>
        <taxon>Diptera</taxon>
        <taxon>Brachycera</taxon>
        <taxon>Muscomorpha</taxon>
        <taxon>Ephydroidea</taxon>
        <taxon>Drosophilidae</taxon>
        <taxon>Drosophila</taxon>
        <taxon>Sophophora</taxon>
    </lineage>
</organism>
<protein>
    <submittedName>
        <fullName evidence="1">Uncharacterized protein</fullName>
    </submittedName>
</protein>
<accession>A0A9P9YLF8</accession>
<gene>
    <name evidence="1" type="ORF">M5D96_007855</name>
</gene>
<dbReference type="Proteomes" id="UP001059596">
    <property type="component" value="Unassembled WGS sequence"/>
</dbReference>
<dbReference type="EMBL" id="JAMKOV010000006">
    <property type="protein sequence ID" value="KAI8039138.1"/>
    <property type="molecule type" value="Genomic_DNA"/>
</dbReference>
<evidence type="ECO:0000313" key="1">
    <source>
        <dbReference type="EMBL" id="KAI8039138.1"/>
    </source>
</evidence>
<reference evidence="1" key="1">
    <citation type="journal article" date="2023" name="Genome Biol. Evol.">
        <title>Long-read-based Genome Assembly of Drosophila gunungcola Reveals Fewer Chemosensory Genes in Flower-breeding Species.</title>
        <authorList>
            <person name="Negi A."/>
            <person name="Liao B.Y."/>
            <person name="Yeh S.D."/>
        </authorList>
    </citation>
    <scope>NUCLEOTIDE SEQUENCE</scope>
    <source>
        <strain evidence="1">Sukarami</strain>
    </source>
</reference>
<keyword evidence="2" id="KW-1185">Reference proteome</keyword>
<evidence type="ECO:0000313" key="2">
    <source>
        <dbReference type="Proteomes" id="UP001059596"/>
    </source>
</evidence>
<dbReference type="AlphaFoldDB" id="A0A9P9YLF8"/>